<accession>A0ABP8VZ13</accession>
<feature type="compositionally biased region" description="Basic and acidic residues" evidence="1">
    <location>
        <begin position="76"/>
        <end position="90"/>
    </location>
</feature>
<reference evidence="3" key="1">
    <citation type="journal article" date="2019" name="Int. J. Syst. Evol. Microbiol.">
        <title>The Global Catalogue of Microorganisms (GCM) 10K type strain sequencing project: providing services to taxonomists for standard genome sequencing and annotation.</title>
        <authorList>
            <consortium name="The Broad Institute Genomics Platform"/>
            <consortium name="The Broad Institute Genome Sequencing Center for Infectious Disease"/>
            <person name="Wu L."/>
            <person name="Ma J."/>
        </authorList>
    </citation>
    <scope>NUCLEOTIDE SEQUENCE [LARGE SCALE GENOMIC DNA]</scope>
    <source>
        <strain evidence="3">JCM 18956</strain>
    </source>
</reference>
<evidence type="ECO:0000256" key="1">
    <source>
        <dbReference type="SAM" id="MobiDB-lite"/>
    </source>
</evidence>
<dbReference type="InterPro" id="IPR036629">
    <property type="entry name" value="YjbJ_sf"/>
</dbReference>
<keyword evidence="3" id="KW-1185">Reference proteome</keyword>
<proteinExistence type="predicted"/>
<organism evidence="2 3">
    <name type="scientific">Frondihabitans cladoniiphilus</name>
    <dbReference type="NCBI Taxonomy" id="715785"/>
    <lineage>
        <taxon>Bacteria</taxon>
        <taxon>Bacillati</taxon>
        <taxon>Actinomycetota</taxon>
        <taxon>Actinomycetes</taxon>
        <taxon>Micrococcales</taxon>
        <taxon>Microbacteriaceae</taxon>
        <taxon>Frondihabitans</taxon>
    </lineage>
</organism>
<dbReference type="Proteomes" id="UP001501295">
    <property type="component" value="Unassembled WGS sequence"/>
</dbReference>
<protein>
    <recommendedName>
        <fullName evidence="4">CsbD-like protein</fullName>
    </recommendedName>
</protein>
<feature type="region of interest" description="Disordered" evidence="1">
    <location>
        <begin position="54"/>
        <end position="90"/>
    </location>
</feature>
<dbReference type="EMBL" id="BAABLM010000003">
    <property type="protein sequence ID" value="GAA4676611.1"/>
    <property type="molecule type" value="Genomic_DNA"/>
</dbReference>
<dbReference type="SUPFAM" id="SSF69047">
    <property type="entry name" value="Hypothetical protein YjbJ"/>
    <property type="match status" value="1"/>
</dbReference>
<evidence type="ECO:0000313" key="3">
    <source>
        <dbReference type="Proteomes" id="UP001501295"/>
    </source>
</evidence>
<sequence>MHGMHSLNVARSGTPTICLTPGIPGGRFREGNIMSVGDKAKDFVQKAAGHAEEFVGKKTDDDELKHQGQKDQVMGEARKKTEDVKDELGK</sequence>
<comment type="caution">
    <text evidence="2">The sequence shown here is derived from an EMBL/GenBank/DDBJ whole genome shotgun (WGS) entry which is preliminary data.</text>
</comment>
<gene>
    <name evidence="2" type="ORF">GCM10025780_21560</name>
</gene>
<name>A0ABP8VZ13_9MICO</name>
<evidence type="ECO:0008006" key="4">
    <source>
        <dbReference type="Google" id="ProtNLM"/>
    </source>
</evidence>
<evidence type="ECO:0000313" key="2">
    <source>
        <dbReference type="EMBL" id="GAA4676611.1"/>
    </source>
</evidence>
<feature type="compositionally biased region" description="Basic and acidic residues" evidence="1">
    <location>
        <begin position="54"/>
        <end position="69"/>
    </location>
</feature>
<dbReference type="Gene3D" id="1.10.1470.10">
    <property type="entry name" value="YjbJ"/>
    <property type="match status" value="1"/>
</dbReference>